<keyword evidence="1" id="KW-1133">Transmembrane helix</keyword>
<evidence type="ECO:0000313" key="2">
    <source>
        <dbReference type="EMBL" id="RQG92535.1"/>
    </source>
</evidence>
<feature type="transmembrane region" description="Helical" evidence="1">
    <location>
        <begin position="12"/>
        <end position="31"/>
    </location>
</feature>
<dbReference type="AlphaFoldDB" id="A0A3N6P8R5"/>
<proteinExistence type="predicted"/>
<dbReference type="OrthoDB" id="157322at2157"/>
<comment type="caution">
    <text evidence="2">The sequence shown here is derived from an EMBL/GenBank/DDBJ whole genome shotgun (WGS) entry which is preliminary data.</text>
</comment>
<protein>
    <submittedName>
        <fullName evidence="2">Uncharacterized protein</fullName>
    </submittedName>
</protein>
<gene>
    <name evidence="2" type="ORF">EA473_16085</name>
</gene>
<keyword evidence="1" id="KW-0812">Transmembrane</keyword>
<dbReference type="RefSeq" id="WP_124196622.1">
    <property type="nucleotide sequence ID" value="NZ_REGA01000015.1"/>
</dbReference>
<dbReference type="Proteomes" id="UP000282323">
    <property type="component" value="Unassembled WGS sequence"/>
</dbReference>
<keyword evidence="3" id="KW-1185">Reference proteome</keyword>
<organism evidence="2 3">
    <name type="scientific">Natrarchaeobius chitinivorans</name>
    <dbReference type="NCBI Taxonomy" id="1679083"/>
    <lineage>
        <taxon>Archaea</taxon>
        <taxon>Methanobacteriati</taxon>
        <taxon>Methanobacteriota</taxon>
        <taxon>Stenosarchaea group</taxon>
        <taxon>Halobacteria</taxon>
        <taxon>Halobacteriales</taxon>
        <taxon>Natrialbaceae</taxon>
        <taxon>Natrarchaeobius</taxon>
    </lineage>
</organism>
<dbReference type="EMBL" id="REGA01000015">
    <property type="protein sequence ID" value="RQG92535.1"/>
    <property type="molecule type" value="Genomic_DNA"/>
</dbReference>
<name>A0A3N6P8R5_NATCH</name>
<reference evidence="2 3" key="1">
    <citation type="submission" date="2018-10" db="EMBL/GenBank/DDBJ databases">
        <title>Natrarchaeobius chitinivorans gen. nov., sp. nov., and Natrarchaeobius haloalkaliphilus sp. nov., alkaliphilic, chitin-utilizing haloarchaea from hypersaline alkaline lakes.</title>
        <authorList>
            <person name="Sorokin D.Y."/>
            <person name="Elcheninov A.G."/>
            <person name="Kostrikina N.A."/>
            <person name="Bale N.J."/>
            <person name="Sinninghe Damste J.S."/>
            <person name="Khijniak T.V."/>
            <person name="Kublanov I.V."/>
            <person name="Toshchakov S.V."/>
        </authorList>
    </citation>
    <scope>NUCLEOTIDE SEQUENCE [LARGE SCALE GENOMIC DNA]</scope>
    <source>
        <strain evidence="2 3">AArcht4T</strain>
    </source>
</reference>
<evidence type="ECO:0000313" key="3">
    <source>
        <dbReference type="Proteomes" id="UP000282323"/>
    </source>
</evidence>
<accession>A0A3N6P8R5</accession>
<evidence type="ECO:0000256" key="1">
    <source>
        <dbReference type="SAM" id="Phobius"/>
    </source>
</evidence>
<keyword evidence="1" id="KW-0472">Membrane</keyword>
<sequence length="72" mass="8005">MSEEVPVNRTDLAVLIVVSVVGGIALASWLMTPQLSPQFANAIMVATVLLAFFLFIPVMGIRLFVDDWREKR</sequence>
<feature type="transmembrane region" description="Helical" evidence="1">
    <location>
        <begin position="43"/>
        <end position="65"/>
    </location>
</feature>